<proteinExistence type="predicted"/>
<dbReference type="AlphaFoldDB" id="A0A3B0UGI6"/>
<organism evidence="1">
    <name type="scientific">hydrothermal vent metagenome</name>
    <dbReference type="NCBI Taxonomy" id="652676"/>
    <lineage>
        <taxon>unclassified sequences</taxon>
        <taxon>metagenomes</taxon>
        <taxon>ecological metagenomes</taxon>
    </lineage>
</organism>
<reference evidence="1" key="1">
    <citation type="submission" date="2018-06" db="EMBL/GenBank/DDBJ databases">
        <authorList>
            <person name="Zhirakovskaya E."/>
        </authorList>
    </citation>
    <scope>NUCLEOTIDE SEQUENCE</scope>
</reference>
<sequence>MLRNKRKIWSQVGSALYDLTHLEVNTIIKEDMTTSKASDSPRILLHEIAKKYSLKLTELGEKYAGHLAGGSHKNKTNLFRGRIEHEGSGYKSFRELSSRAKDACQLLKGNKSTISLNEEEVDSDMMMLKRIEMISDDLRGLLKSFGEHKPGKDFDFDNKGTISKFRAEKGSSAEKHELDVNLRQLMVIRKAHDVGTERIILQTIIGMDGDVTTRVSKSFAYNPVTFINEMHERSITISINYWKALVQIISEFGQSLLKIKKK</sequence>
<gene>
    <name evidence="1" type="ORF">MNBD_BACTEROID01-1473</name>
</gene>
<dbReference type="EMBL" id="UOEP01000214">
    <property type="protein sequence ID" value="VAW24417.1"/>
    <property type="molecule type" value="Genomic_DNA"/>
</dbReference>
<protein>
    <submittedName>
        <fullName evidence="1">Uncharacterized protein</fullName>
    </submittedName>
</protein>
<evidence type="ECO:0000313" key="1">
    <source>
        <dbReference type="EMBL" id="VAW24417.1"/>
    </source>
</evidence>
<name>A0A3B0UGI6_9ZZZZ</name>
<accession>A0A3B0UGI6</accession>